<dbReference type="EMBL" id="BAAARJ010000007">
    <property type="protein sequence ID" value="GAA2611930.1"/>
    <property type="molecule type" value="Genomic_DNA"/>
</dbReference>
<evidence type="ECO:0000313" key="5">
    <source>
        <dbReference type="EMBL" id="GAA2611930.1"/>
    </source>
</evidence>
<organism evidence="5 6">
    <name type="scientific">Streptomyces axinellae</name>
    <dbReference type="NCBI Taxonomy" id="552788"/>
    <lineage>
        <taxon>Bacteria</taxon>
        <taxon>Bacillati</taxon>
        <taxon>Actinomycetota</taxon>
        <taxon>Actinomycetes</taxon>
        <taxon>Kitasatosporales</taxon>
        <taxon>Streptomycetaceae</taxon>
        <taxon>Streptomyces</taxon>
    </lineage>
</organism>
<gene>
    <name evidence="5" type="ORF">GCM10009863_27090</name>
</gene>
<comment type="caution">
    <text evidence="5">The sequence shown here is derived from an EMBL/GenBank/DDBJ whole genome shotgun (WGS) entry which is preliminary data.</text>
</comment>
<dbReference type="InterPro" id="IPR002401">
    <property type="entry name" value="Cyt_P450_E_grp-I"/>
</dbReference>
<evidence type="ECO:0000256" key="1">
    <source>
        <dbReference type="ARBA" id="ARBA00001971"/>
    </source>
</evidence>
<keyword evidence="3" id="KW-0503">Monooxygenase</keyword>
<keyword evidence="3" id="KW-0560">Oxidoreductase</keyword>
<feature type="compositionally biased region" description="Low complexity" evidence="4">
    <location>
        <begin position="158"/>
        <end position="167"/>
    </location>
</feature>
<keyword evidence="3" id="KW-0349">Heme</keyword>
<comment type="similarity">
    <text evidence="2 3">Belongs to the cytochrome P450 family.</text>
</comment>
<name>A0ABN3Q1N8_9ACTN</name>
<evidence type="ECO:0008006" key="7">
    <source>
        <dbReference type="Google" id="ProtNLM"/>
    </source>
</evidence>
<comment type="cofactor">
    <cofactor evidence="1">
        <name>heme</name>
        <dbReference type="ChEBI" id="CHEBI:30413"/>
    </cofactor>
</comment>
<keyword evidence="3" id="KW-0479">Metal-binding</keyword>
<evidence type="ECO:0000256" key="2">
    <source>
        <dbReference type="ARBA" id="ARBA00010617"/>
    </source>
</evidence>
<dbReference type="SUPFAM" id="SSF48264">
    <property type="entry name" value="Cytochrome P450"/>
    <property type="match status" value="1"/>
</dbReference>
<sequence>MSKTPLIDHLHAAWQRGPVSEVRFGSQRAVLVTGPADTLRVLVQDAASYTKQAHRARVLLGDGLIVATGDPWKRQRRTLQPHFTAPAVRRYAQHINGAAQRVARRWDALADTGEPTDIGQDMRFFALDTIWRLLTGTALDARTESELAAIDTVVAALPTTGSTPSGGPESGDQDGGGPPVGDQTSEGQDSDGQDSGDQAQAAALARIDAVAARAIAAAREDGPAAKTGILHSLTDLPDRLLRDELVTLIVAGHETTATALSWLHLLLDQHPQWREWALREGPAGYQALVGEALRLYPSVWLMPRHAAVTTELGGHTIEAGTRVLVCPYLTQRDPSWWPAATSFDPRRFAARPHPGTYQPFGVGARACLGQHFSLRETQVLLETLLPHFTPRFTGQRPVPVFGVTLRPRGPLTATLHRR</sequence>
<dbReference type="RefSeq" id="WP_344565563.1">
    <property type="nucleotide sequence ID" value="NZ_BAAARJ010000007.1"/>
</dbReference>
<dbReference type="InterPro" id="IPR036396">
    <property type="entry name" value="Cyt_P450_sf"/>
</dbReference>
<evidence type="ECO:0000256" key="3">
    <source>
        <dbReference type="RuleBase" id="RU000461"/>
    </source>
</evidence>
<dbReference type="InterPro" id="IPR001128">
    <property type="entry name" value="Cyt_P450"/>
</dbReference>
<protein>
    <recommendedName>
        <fullName evidence="7">Cytochrome P450</fullName>
    </recommendedName>
</protein>
<reference evidence="5 6" key="1">
    <citation type="journal article" date="2019" name="Int. J. Syst. Evol. Microbiol.">
        <title>The Global Catalogue of Microorganisms (GCM) 10K type strain sequencing project: providing services to taxonomists for standard genome sequencing and annotation.</title>
        <authorList>
            <consortium name="The Broad Institute Genomics Platform"/>
            <consortium name="The Broad Institute Genome Sequencing Center for Infectious Disease"/>
            <person name="Wu L."/>
            <person name="Ma J."/>
        </authorList>
    </citation>
    <scope>NUCLEOTIDE SEQUENCE [LARGE SCALE GENOMIC DNA]</scope>
    <source>
        <strain evidence="5 6">JCM 16373</strain>
    </source>
</reference>
<keyword evidence="6" id="KW-1185">Reference proteome</keyword>
<dbReference type="Proteomes" id="UP001501447">
    <property type="component" value="Unassembled WGS sequence"/>
</dbReference>
<evidence type="ECO:0000256" key="4">
    <source>
        <dbReference type="SAM" id="MobiDB-lite"/>
    </source>
</evidence>
<dbReference type="PRINTS" id="PR00385">
    <property type="entry name" value="P450"/>
</dbReference>
<dbReference type="PRINTS" id="PR00463">
    <property type="entry name" value="EP450I"/>
</dbReference>
<dbReference type="PROSITE" id="PS00086">
    <property type="entry name" value="CYTOCHROME_P450"/>
    <property type="match status" value="1"/>
</dbReference>
<dbReference type="Gene3D" id="1.10.630.10">
    <property type="entry name" value="Cytochrome P450"/>
    <property type="match status" value="1"/>
</dbReference>
<proteinExistence type="inferred from homology"/>
<keyword evidence="3" id="KW-0408">Iron</keyword>
<dbReference type="InterPro" id="IPR050121">
    <property type="entry name" value="Cytochrome_P450_monoxygenase"/>
</dbReference>
<dbReference type="Pfam" id="PF00067">
    <property type="entry name" value="p450"/>
    <property type="match status" value="2"/>
</dbReference>
<accession>A0ABN3Q1N8</accession>
<evidence type="ECO:0000313" key="6">
    <source>
        <dbReference type="Proteomes" id="UP001501447"/>
    </source>
</evidence>
<dbReference type="InterPro" id="IPR017972">
    <property type="entry name" value="Cyt_P450_CS"/>
</dbReference>
<dbReference type="PANTHER" id="PTHR24305:SF166">
    <property type="entry name" value="CYTOCHROME P450 12A4, MITOCHONDRIAL-RELATED"/>
    <property type="match status" value="1"/>
</dbReference>
<feature type="region of interest" description="Disordered" evidence="4">
    <location>
        <begin position="158"/>
        <end position="200"/>
    </location>
</feature>
<dbReference type="PANTHER" id="PTHR24305">
    <property type="entry name" value="CYTOCHROME P450"/>
    <property type="match status" value="1"/>
</dbReference>